<evidence type="ECO:0000256" key="1">
    <source>
        <dbReference type="ARBA" id="ARBA00013169"/>
    </source>
</evidence>
<dbReference type="PANTHER" id="PTHR11946">
    <property type="entry name" value="VALYL-TRNA SYNTHETASES"/>
    <property type="match status" value="1"/>
</dbReference>
<keyword evidence="2" id="KW-0436">Ligase</keyword>
<accession>A0A1G1Z9X2</accession>
<dbReference type="Proteomes" id="UP000176571">
    <property type="component" value="Unassembled WGS sequence"/>
</dbReference>
<evidence type="ECO:0000256" key="7">
    <source>
        <dbReference type="ARBA" id="ARBA00029936"/>
    </source>
</evidence>
<keyword evidence="5" id="KW-0648">Protein biosynthesis</keyword>
<dbReference type="GO" id="GO:0004832">
    <property type="term" value="F:valine-tRNA ligase activity"/>
    <property type="evidence" value="ECO:0007669"/>
    <property type="project" value="UniProtKB-EC"/>
</dbReference>
<sequence length="153" mass="17707">METRFDHENLEKKIYETWEKSGLFNPDTYIKKGLMKKNAKSFSIVLPPPNVTGTLHMGHAAMLAIEDIMVRYARMRGLKTLWLPGTDSAAIATQSKVEGEIYKKEDKTRYDLGREELLRRINIFTEESKATILNQLKRMGSSLDWSRYAYTLD</sequence>
<evidence type="ECO:0000256" key="4">
    <source>
        <dbReference type="ARBA" id="ARBA00022840"/>
    </source>
</evidence>
<proteinExistence type="predicted"/>
<name>A0A1G1Z9X2_9BACT</name>
<reference evidence="9 10" key="1">
    <citation type="journal article" date="2016" name="Nat. Commun.">
        <title>Thousands of microbial genomes shed light on interconnected biogeochemical processes in an aquifer system.</title>
        <authorList>
            <person name="Anantharaman K."/>
            <person name="Brown C.T."/>
            <person name="Hug L.A."/>
            <person name="Sharon I."/>
            <person name="Castelle C.J."/>
            <person name="Probst A.J."/>
            <person name="Thomas B.C."/>
            <person name="Singh A."/>
            <person name="Wilkins M.J."/>
            <person name="Karaoz U."/>
            <person name="Brodie E.L."/>
            <person name="Williams K.H."/>
            <person name="Hubbard S.S."/>
            <person name="Banfield J.F."/>
        </authorList>
    </citation>
    <scope>NUCLEOTIDE SEQUENCE [LARGE SCALE GENOMIC DNA]</scope>
</reference>
<dbReference type="GO" id="GO:0006438">
    <property type="term" value="P:valyl-tRNA aminoacylation"/>
    <property type="evidence" value="ECO:0007669"/>
    <property type="project" value="InterPro"/>
</dbReference>
<evidence type="ECO:0000256" key="6">
    <source>
        <dbReference type="ARBA" id="ARBA00023146"/>
    </source>
</evidence>
<keyword evidence="4" id="KW-0067">ATP-binding</keyword>
<dbReference type="Gene3D" id="3.40.50.620">
    <property type="entry name" value="HUPs"/>
    <property type="match status" value="1"/>
</dbReference>
<dbReference type="InterPro" id="IPR014729">
    <property type="entry name" value="Rossmann-like_a/b/a_fold"/>
</dbReference>
<organism evidence="9 10">
    <name type="scientific">Candidatus Colwellbacteria bacterium RIFCSPLOWO2_12_FULL_43_11</name>
    <dbReference type="NCBI Taxonomy" id="1797693"/>
    <lineage>
        <taxon>Bacteria</taxon>
        <taxon>Candidatus Colwelliibacteriota</taxon>
    </lineage>
</organism>
<keyword evidence="3" id="KW-0547">Nucleotide-binding</keyword>
<protein>
    <recommendedName>
        <fullName evidence="1">valine--tRNA ligase</fullName>
        <ecNumber evidence="1">6.1.1.9</ecNumber>
    </recommendedName>
    <alternativeName>
        <fullName evidence="7">Valyl-tRNA synthetase</fullName>
    </alternativeName>
</protein>
<dbReference type="PROSITE" id="PS00178">
    <property type="entry name" value="AA_TRNA_LIGASE_I"/>
    <property type="match status" value="1"/>
</dbReference>
<dbReference type="SUPFAM" id="SSF52374">
    <property type="entry name" value="Nucleotidylyl transferase"/>
    <property type="match status" value="1"/>
</dbReference>
<comment type="caution">
    <text evidence="9">The sequence shown here is derived from an EMBL/GenBank/DDBJ whole genome shotgun (WGS) entry which is preliminary data.</text>
</comment>
<dbReference type="GO" id="GO:0005829">
    <property type="term" value="C:cytosol"/>
    <property type="evidence" value="ECO:0007669"/>
    <property type="project" value="TreeGrafter"/>
</dbReference>
<keyword evidence="6" id="KW-0030">Aminoacyl-tRNA synthetase</keyword>
<dbReference type="InterPro" id="IPR002300">
    <property type="entry name" value="aa-tRNA-synth_Ia"/>
</dbReference>
<feature type="domain" description="Aminoacyl-tRNA synthetase class Ia" evidence="8">
    <location>
        <begin position="13"/>
        <end position="153"/>
    </location>
</feature>
<dbReference type="EMBL" id="MHJB01000006">
    <property type="protein sequence ID" value="OGY61438.1"/>
    <property type="molecule type" value="Genomic_DNA"/>
</dbReference>
<dbReference type="Pfam" id="PF00133">
    <property type="entry name" value="tRNA-synt_1"/>
    <property type="match status" value="1"/>
</dbReference>
<evidence type="ECO:0000256" key="2">
    <source>
        <dbReference type="ARBA" id="ARBA00022598"/>
    </source>
</evidence>
<dbReference type="InterPro" id="IPR002303">
    <property type="entry name" value="Valyl-tRNA_ligase"/>
</dbReference>
<dbReference type="EC" id="6.1.1.9" evidence="1"/>
<dbReference type="InterPro" id="IPR001412">
    <property type="entry name" value="aa-tRNA-synth_I_CS"/>
</dbReference>
<gene>
    <name evidence="9" type="ORF">A3F99_00360</name>
</gene>
<dbReference type="PANTHER" id="PTHR11946:SF93">
    <property type="entry name" value="VALINE--TRNA LIGASE, CHLOROPLASTIC_MITOCHONDRIAL 2"/>
    <property type="match status" value="1"/>
</dbReference>
<evidence type="ECO:0000313" key="9">
    <source>
        <dbReference type="EMBL" id="OGY61438.1"/>
    </source>
</evidence>
<dbReference type="AlphaFoldDB" id="A0A1G1Z9X2"/>
<evidence type="ECO:0000259" key="8">
    <source>
        <dbReference type="Pfam" id="PF00133"/>
    </source>
</evidence>
<dbReference type="GO" id="GO:0005524">
    <property type="term" value="F:ATP binding"/>
    <property type="evidence" value="ECO:0007669"/>
    <property type="project" value="UniProtKB-KW"/>
</dbReference>
<evidence type="ECO:0000313" key="10">
    <source>
        <dbReference type="Proteomes" id="UP000176571"/>
    </source>
</evidence>
<evidence type="ECO:0000256" key="3">
    <source>
        <dbReference type="ARBA" id="ARBA00022741"/>
    </source>
</evidence>
<dbReference type="STRING" id="1797693.A3F99_00360"/>
<evidence type="ECO:0000256" key="5">
    <source>
        <dbReference type="ARBA" id="ARBA00022917"/>
    </source>
</evidence>